<feature type="transmembrane region" description="Helical" evidence="2">
    <location>
        <begin position="340"/>
        <end position="364"/>
    </location>
</feature>
<evidence type="ECO:0000313" key="3">
    <source>
        <dbReference type="EMBL" id="KAK4760838.1"/>
    </source>
</evidence>
<dbReference type="Proteomes" id="UP001345219">
    <property type="component" value="Chromosome 5"/>
</dbReference>
<sequence length="435" mass="48675">MMTFKLNAQCFCPFSVSMRKMVTRLKHWECFSSTCSLFSFMILIAAFLLQALGAASIAIPSSNCYALDNSSHLVDFSSWIGKIFEYEEKGNDLVVRFCKDVETRSNTGYVDFGRFDKFNHFVAGSRQVDFVQRYYGGDLHNCESSYDKLGRTAQVNIICDRCLNRQCKGELGCICNVSYESTCRVIVELSLPCEKRGPRVFEGFTVGFHPRSWEIVYNGMTQQGYDESNSDFSFTTEQTHIALYMTAVASVASLVQQPIIKVVPEEGLELRSSGSAMTGSSGTTLSPSVLILDWRCEKRRDSPYEVKITTPIDGYDPIQFTLSKKCEYRQVEEGDAVRGWAIFGILSCICFTLSTFLCIGGFIYKTRVELQHGLDALPGITYLSACLETVSGGGNSSYSQPEDLNNAFANQASWEQPSASNQRTWKPSERNYGSI</sequence>
<evidence type="ECO:0000256" key="2">
    <source>
        <dbReference type="SAM" id="Phobius"/>
    </source>
</evidence>
<accession>A0AAN7KAC6</accession>
<comment type="caution">
    <text evidence="3">The sequence shown here is derived from an EMBL/GenBank/DDBJ whole genome shotgun (WGS) entry which is preliminary data.</text>
</comment>
<evidence type="ECO:0000256" key="1">
    <source>
        <dbReference type="SAM" id="MobiDB-lite"/>
    </source>
</evidence>
<keyword evidence="2" id="KW-0812">Transmembrane</keyword>
<dbReference type="AlphaFoldDB" id="A0AAN7KAC6"/>
<keyword evidence="2" id="KW-0472">Membrane</keyword>
<feature type="region of interest" description="Disordered" evidence="1">
    <location>
        <begin position="413"/>
        <end position="435"/>
    </location>
</feature>
<proteinExistence type="predicted"/>
<evidence type="ECO:0000313" key="4">
    <source>
        <dbReference type="Proteomes" id="UP001345219"/>
    </source>
</evidence>
<reference evidence="3 4" key="1">
    <citation type="journal article" date="2023" name="Hortic Res">
        <title>Pangenome of water caltrop reveals structural variations and asymmetric subgenome divergence after allopolyploidization.</title>
        <authorList>
            <person name="Zhang X."/>
            <person name="Chen Y."/>
            <person name="Wang L."/>
            <person name="Yuan Y."/>
            <person name="Fang M."/>
            <person name="Shi L."/>
            <person name="Lu R."/>
            <person name="Comes H.P."/>
            <person name="Ma Y."/>
            <person name="Chen Y."/>
            <person name="Huang G."/>
            <person name="Zhou Y."/>
            <person name="Zheng Z."/>
            <person name="Qiu Y."/>
        </authorList>
    </citation>
    <scope>NUCLEOTIDE SEQUENCE [LARGE SCALE GENOMIC DNA]</scope>
    <source>
        <tissue evidence="3">Roots</tissue>
    </source>
</reference>
<dbReference type="EMBL" id="JAXIOK010000010">
    <property type="protein sequence ID" value="KAK4760838.1"/>
    <property type="molecule type" value="Genomic_DNA"/>
</dbReference>
<name>A0AAN7KAC6_9MYRT</name>
<keyword evidence="4" id="KW-1185">Reference proteome</keyword>
<dbReference type="PANTHER" id="PTHR35752">
    <property type="entry name" value="G-PROTEIN COUPLED RECEPTOR"/>
    <property type="match status" value="1"/>
</dbReference>
<keyword evidence="2" id="KW-1133">Transmembrane helix</keyword>
<protein>
    <recommendedName>
        <fullName evidence="5">AT4G36440-like protein</fullName>
    </recommendedName>
</protein>
<evidence type="ECO:0008006" key="5">
    <source>
        <dbReference type="Google" id="ProtNLM"/>
    </source>
</evidence>
<gene>
    <name evidence="3" type="ORF">SAY87_005731</name>
</gene>
<dbReference type="PANTHER" id="PTHR35752:SF1">
    <property type="entry name" value="G-PROTEIN COUPLED RECEPTOR"/>
    <property type="match status" value="1"/>
</dbReference>
<organism evidence="3 4">
    <name type="scientific">Trapa incisa</name>
    <dbReference type="NCBI Taxonomy" id="236973"/>
    <lineage>
        <taxon>Eukaryota</taxon>
        <taxon>Viridiplantae</taxon>
        <taxon>Streptophyta</taxon>
        <taxon>Embryophyta</taxon>
        <taxon>Tracheophyta</taxon>
        <taxon>Spermatophyta</taxon>
        <taxon>Magnoliopsida</taxon>
        <taxon>eudicotyledons</taxon>
        <taxon>Gunneridae</taxon>
        <taxon>Pentapetalae</taxon>
        <taxon>rosids</taxon>
        <taxon>malvids</taxon>
        <taxon>Myrtales</taxon>
        <taxon>Lythraceae</taxon>
        <taxon>Trapa</taxon>
    </lineage>
</organism>